<dbReference type="PANTHER" id="PTHR43877">
    <property type="entry name" value="AMINOALKYLPHOSPHONATE N-ACETYLTRANSFERASE-RELATED-RELATED"/>
    <property type="match status" value="1"/>
</dbReference>
<organism evidence="4 5">
    <name type="scientific">Halapricum desulfuricans</name>
    <dbReference type="NCBI Taxonomy" id="2841257"/>
    <lineage>
        <taxon>Archaea</taxon>
        <taxon>Methanobacteriati</taxon>
        <taxon>Methanobacteriota</taxon>
        <taxon>Stenosarchaea group</taxon>
        <taxon>Halobacteria</taxon>
        <taxon>Halobacteriales</taxon>
        <taxon>Haloarculaceae</taxon>
        <taxon>Halapricum</taxon>
    </lineage>
</organism>
<dbReference type="InterPro" id="IPR050832">
    <property type="entry name" value="Bact_Acetyltransf"/>
</dbReference>
<dbReference type="InterPro" id="IPR016181">
    <property type="entry name" value="Acyl_CoA_acyltransferase"/>
</dbReference>
<dbReference type="GeneID" id="68861645"/>
<keyword evidence="2" id="KW-0012">Acyltransferase</keyword>
<dbReference type="SUPFAM" id="SSF55729">
    <property type="entry name" value="Acyl-CoA N-acyltransferases (Nat)"/>
    <property type="match status" value="1"/>
</dbReference>
<protein>
    <submittedName>
        <fullName evidence="4">Acetyltransferase (GNAT) family</fullName>
    </submittedName>
</protein>
<proteinExistence type="predicted"/>
<dbReference type="GO" id="GO:0016747">
    <property type="term" value="F:acyltransferase activity, transferring groups other than amino-acyl groups"/>
    <property type="evidence" value="ECO:0007669"/>
    <property type="project" value="InterPro"/>
</dbReference>
<dbReference type="Gene3D" id="3.40.630.30">
    <property type="match status" value="1"/>
</dbReference>
<evidence type="ECO:0000313" key="5">
    <source>
        <dbReference type="Proteomes" id="UP000663305"/>
    </source>
</evidence>
<sequence length="126" mass="14072">MVRVRQAKPTEFEPATAILDAAVLETDPGLVRQRIDNDRMLVAVDDGRIVGSVVAQSIDQGVRIDAIAVRKRRQGQGIGTMLVETLLDHHERVVAEFDDRARPFYEALGFEIQAQQSGRYRGVRTT</sequence>
<dbReference type="RefSeq" id="WP_394358898.1">
    <property type="nucleotide sequence ID" value="NZ_CP064789.1"/>
</dbReference>
<evidence type="ECO:0000313" key="4">
    <source>
        <dbReference type="EMBL" id="QSG12525.1"/>
    </source>
</evidence>
<accession>A0A897NM29</accession>
<dbReference type="Proteomes" id="UP000663305">
    <property type="component" value="Chromosome"/>
</dbReference>
<gene>
    <name evidence="4" type="primary">wecD5</name>
    <name evidence="4" type="ORF">HSBGL_2117</name>
</gene>
<evidence type="ECO:0000259" key="3">
    <source>
        <dbReference type="PROSITE" id="PS51186"/>
    </source>
</evidence>
<dbReference type="PROSITE" id="PS51186">
    <property type="entry name" value="GNAT"/>
    <property type="match status" value="1"/>
</dbReference>
<dbReference type="Pfam" id="PF13508">
    <property type="entry name" value="Acetyltransf_7"/>
    <property type="match status" value="1"/>
</dbReference>
<evidence type="ECO:0000256" key="2">
    <source>
        <dbReference type="ARBA" id="ARBA00023315"/>
    </source>
</evidence>
<dbReference type="CDD" id="cd04301">
    <property type="entry name" value="NAT_SF"/>
    <property type="match status" value="1"/>
</dbReference>
<dbReference type="InterPro" id="IPR000182">
    <property type="entry name" value="GNAT_dom"/>
</dbReference>
<dbReference type="EMBL" id="CP064789">
    <property type="protein sequence ID" value="QSG12525.1"/>
    <property type="molecule type" value="Genomic_DNA"/>
</dbReference>
<evidence type="ECO:0000256" key="1">
    <source>
        <dbReference type="ARBA" id="ARBA00022679"/>
    </source>
</evidence>
<feature type="domain" description="N-acetyltransferase" evidence="3">
    <location>
        <begin position="2"/>
        <end position="126"/>
    </location>
</feature>
<reference evidence="4" key="1">
    <citation type="submission" date="2020-11" db="EMBL/GenBank/DDBJ databases">
        <title>Carbohydrate-dependent, anaerobic sulfur respiration: A novel catabolism in halophilic archaea.</title>
        <authorList>
            <person name="Sorokin D.Y."/>
            <person name="Messina E."/>
            <person name="Smedile F."/>
            <person name="La Cono V."/>
            <person name="Hallsworth J.E."/>
            <person name="Yakimov M.M."/>
        </authorList>
    </citation>
    <scope>NUCLEOTIDE SEQUENCE</scope>
    <source>
        <strain evidence="4">HSR-Bgl</strain>
    </source>
</reference>
<keyword evidence="1 4" id="KW-0808">Transferase</keyword>
<name>A0A897NM29_9EURY</name>
<dbReference type="AlphaFoldDB" id="A0A897NM29"/>